<dbReference type="Proteomes" id="UP000029989">
    <property type="component" value="Unassembled WGS sequence"/>
</dbReference>
<protein>
    <recommendedName>
        <fullName evidence="1">DUF4123 domain-containing protein</fullName>
    </recommendedName>
</protein>
<dbReference type="EMBL" id="AVPT01000011">
    <property type="protein sequence ID" value="KGM56567.1"/>
    <property type="molecule type" value="Genomic_DNA"/>
</dbReference>
<keyword evidence="3" id="KW-1185">Reference proteome</keyword>
<reference evidence="2 3" key="1">
    <citation type="journal article" date="2015" name="Stand. Genomic Sci.">
        <title>Genomic information of the arsenic-resistant bacterium Lysobacter arseniciresistens type strain ZS79(T) and comparison of Lysobacter draft genomes.</title>
        <authorList>
            <person name="Liu L."/>
            <person name="Zhang S."/>
            <person name="Luo M."/>
            <person name="Wang G."/>
        </authorList>
    </citation>
    <scope>NUCLEOTIDE SEQUENCE [LARGE SCALE GENOMIC DNA]</scope>
    <source>
        <strain evidence="2 3">ZS79</strain>
    </source>
</reference>
<gene>
    <name evidence="2" type="ORF">N799_03165</name>
</gene>
<dbReference type="STRING" id="913325.N799_03165"/>
<proteinExistence type="predicted"/>
<comment type="caution">
    <text evidence="2">The sequence shown here is derived from an EMBL/GenBank/DDBJ whole genome shotgun (WGS) entry which is preliminary data.</text>
</comment>
<dbReference type="Pfam" id="PF13503">
    <property type="entry name" value="DUF4123"/>
    <property type="match status" value="1"/>
</dbReference>
<organism evidence="2 3">
    <name type="scientific">Lysobacter arseniciresistens ZS79</name>
    <dbReference type="NCBI Taxonomy" id="913325"/>
    <lineage>
        <taxon>Bacteria</taxon>
        <taxon>Pseudomonadati</taxon>
        <taxon>Pseudomonadota</taxon>
        <taxon>Gammaproteobacteria</taxon>
        <taxon>Lysobacterales</taxon>
        <taxon>Lysobacteraceae</taxon>
        <taxon>Novilysobacter</taxon>
    </lineage>
</organism>
<sequence length="292" mass="32567">MAEFDLPERTTVGGAKTWFQEQRAAKRGVFALVDGDQGSVGQWQPVQRMPRTAQVNLFAARTTNADALAVAPRLFALADDSENERLLQVVDGQSAELPRCLLIATLLSLSELVARLQRRIDVIADGDDMMLRFWDSRIFLSLHQSLPVEVRDRLMAFGDEALVSNRRGGWAWLQLKCPAHDPLQDGPCRLSREDMKVLGASARADAMLGMLRQQTPEVLAAVADEERHPLAVAQLAECLQRGLQSPRDQALALSLAIEHGPDWWAREEWVECVEHARSSSLLKAYLHRMEAA</sequence>
<feature type="domain" description="DUF4123" evidence="1">
    <location>
        <begin position="29"/>
        <end position="151"/>
    </location>
</feature>
<evidence type="ECO:0000259" key="1">
    <source>
        <dbReference type="Pfam" id="PF13503"/>
    </source>
</evidence>
<dbReference type="RefSeq" id="WP_036210252.1">
    <property type="nucleotide sequence ID" value="NZ_AVPT01000011.1"/>
</dbReference>
<dbReference type="InterPro" id="IPR025391">
    <property type="entry name" value="DUF4123"/>
</dbReference>
<evidence type="ECO:0000313" key="3">
    <source>
        <dbReference type="Proteomes" id="UP000029989"/>
    </source>
</evidence>
<dbReference type="AlphaFoldDB" id="A0A0A0F5B2"/>
<accession>A0A0A0F5B2</accession>
<evidence type="ECO:0000313" key="2">
    <source>
        <dbReference type="EMBL" id="KGM56567.1"/>
    </source>
</evidence>
<name>A0A0A0F5B2_9GAMM</name>